<dbReference type="PANTHER" id="PTHR21040:SF8">
    <property type="entry name" value="BCDNA.GH04120"/>
    <property type="match status" value="1"/>
</dbReference>
<dbReference type="GO" id="GO:0005975">
    <property type="term" value="P:carbohydrate metabolic process"/>
    <property type="evidence" value="ECO:0007669"/>
    <property type="project" value="InterPro"/>
</dbReference>
<name>A0A8S1C791_9INSE</name>
<keyword evidence="7" id="KW-1185">Reference proteome</keyword>
<evidence type="ECO:0000256" key="2">
    <source>
        <dbReference type="ARBA" id="ARBA00006285"/>
    </source>
</evidence>
<dbReference type="InterPro" id="IPR015883">
    <property type="entry name" value="Glyco_hydro_20_cat"/>
</dbReference>
<accession>A0A8S1C791</accession>
<dbReference type="InterPro" id="IPR017853">
    <property type="entry name" value="GH"/>
</dbReference>
<dbReference type="PANTHER" id="PTHR21040">
    <property type="entry name" value="BCDNA.GH04120"/>
    <property type="match status" value="1"/>
</dbReference>
<evidence type="ECO:0000256" key="1">
    <source>
        <dbReference type="ARBA" id="ARBA00001231"/>
    </source>
</evidence>
<dbReference type="GO" id="GO:0004563">
    <property type="term" value="F:beta-N-acetylhexosaminidase activity"/>
    <property type="evidence" value="ECO:0007669"/>
    <property type="project" value="UniProtKB-EC"/>
</dbReference>
<dbReference type="EC" id="3.2.1.52" evidence="3"/>
<proteinExistence type="inferred from homology"/>
<dbReference type="EMBL" id="CADEPI010000014">
    <property type="protein sequence ID" value="CAB3363975.1"/>
    <property type="molecule type" value="Genomic_DNA"/>
</dbReference>
<protein>
    <recommendedName>
        <fullName evidence="3">beta-N-acetylhexosaminidase</fullName>
        <ecNumber evidence="3">3.2.1.52</ecNumber>
    </recommendedName>
</protein>
<dbReference type="OrthoDB" id="47475at2759"/>
<comment type="catalytic activity">
    <reaction evidence="1">
        <text>Hydrolysis of terminal non-reducing N-acetyl-D-hexosamine residues in N-acetyl-beta-D-hexosaminides.</text>
        <dbReference type="EC" id="3.2.1.52"/>
    </reaction>
</comment>
<comment type="caution">
    <text evidence="6">The sequence shown here is derived from an EMBL/GenBank/DDBJ whole genome shotgun (WGS) entry which is preliminary data.</text>
</comment>
<reference evidence="6 7" key="1">
    <citation type="submission" date="2020-04" db="EMBL/GenBank/DDBJ databases">
        <authorList>
            <person name="Alioto T."/>
            <person name="Alioto T."/>
            <person name="Gomez Garrido J."/>
        </authorList>
    </citation>
    <scope>NUCLEOTIDE SEQUENCE [LARGE SCALE GENOMIC DNA]</scope>
</reference>
<evidence type="ECO:0000313" key="7">
    <source>
        <dbReference type="Proteomes" id="UP000494165"/>
    </source>
</evidence>
<gene>
    <name evidence="6" type="ORF">CLODIP_2_CD06867</name>
</gene>
<dbReference type="Proteomes" id="UP000494165">
    <property type="component" value="Unassembled WGS sequence"/>
</dbReference>
<evidence type="ECO:0000256" key="3">
    <source>
        <dbReference type="ARBA" id="ARBA00012663"/>
    </source>
</evidence>
<organism evidence="6 7">
    <name type="scientific">Cloeon dipterum</name>
    <dbReference type="NCBI Taxonomy" id="197152"/>
    <lineage>
        <taxon>Eukaryota</taxon>
        <taxon>Metazoa</taxon>
        <taxon>Ecdysozoa</taxon>
        <taxon>Arthropoda</taxon>
        <taxon>Hexapoda</taxon>
        <taxon>Insecta</taxon>
        <taxon>Pterygota</taxon>
        <taxon>Palaeoptera</taxon>
        <taxon>Ephemeroptera</taxon>
        <taxon>Pisciforma</taxon>
        <taxon>Baetidae</taxon>
        <taxon>Cloeon</taxon>
    </lineage>
</organism>
<comment type="similarity">
    <text evidence="2">Belongs to the glycosyl hydrolase 20 family.</text>
</comment>
<sequence>MRTLTKGTLSWAGSERNLTEVNNGIEGHLNQNPEKKLYNKQKHRKMELLELGTQRLVHLDLKGAPPKLSYIKELLPRLKEWGTTGLLIEWEDTFPYDGEHLRVVGSFGPDSPGLYSKEDVTEILGLAEEHRLEVIPLVQTFGHLEFVLKHDKFRGLREVENFPGSICPTNIESLTLVQAMLEQVIKMHPSAKMLHIGADEVWHLGVCSMCQAKLASLGESAKERLFLDHVTKVLRWLKEKYPYLQLLMWDDMLRHIDPLLLIEYELGKLVQPMVWHYRSSKTFQLSRDLWPMYMKVFDGIWVATAYKGASGPNIQLPIISMHLDCQERWLQELQIQHDRGTLPKILGIALTGWSRFDHYAVMCELLPAGIPSLALCLAQWQARLFTYEMHRNVSKNLGYSEGQLVPLNPYPPQLSKIPASGFPGWEARHGIEWFVHLQAKIKSVTEGETAVSWLSSYLAKQNFTNPAHTILLTSSIPLILDEIAALENYLKPALAKLFSAMVVDEWFGTHLEPQREQLKQLLQLAEHQWAVGGRTRNLKASEEL</sequence>
<evidence type="ECO:0000259" key="5">
    <source>
        <dbReference type="Pfam" id="PF00728"/>
    </source>
</evidence>
<dbReference type="SUPFAM" id="SSF51445">
    <property type="entry name" value="(Trans)glycosidases"/>
    <property type="match status" value="1"/>
</dbReference>
<dbReference type="Pfam" id="PF00728">
    <property type="entry name" value="Glyco_hydro_20"/>
    <property type="match status" value="1"/>
</dbReference>
<dbReference type="Gene3D" id="3.20.20.80">
    <property type="entry name" value="Glycosidases"/>
    <property type="match status" value="1"/>
</dbReference>
<evidence type="ECO:0000313" key="6">
    <source>
        <dbReference type="EMBL" id="CAB3363975.1"/>
    </source>
</evidence>
<dbReference type="CDD" id="cd06565">
    <property type="entry name" value="GH20_GcnA-like"/>
    <property type="match status" value="1"/>
</dbReference>
<dbReference type="InterPro" id="IPR038901">
    <property type="entry name" value="HEXDC-like"/>
</dbReference>
<dbReference type="AlphaFoldDB" id="A0A8S1C791"/>
<evidence type="ECO:0000256" key="4">
    <source>
        <dbReference type="ARBA" id="ARBA00022801"/>
    </source>
</evidence>
<feature type="domain" description="Glycoside hydrolase family 20 catalytic" evidence="5">
    <location>
        <begin position="109"/>
        <end position="277"/>
    </location>
</feature>
<keyword evidence="4" id="KW-0378">Hydrolase</keyword>